<evidence type="ECO:0000313" key="2">
    <source>
        <dbReference type="EMBL" id="PRP88261.1"/>
    </source>
</evidence>
<name>A0A2P6NWC9_9EUKA</name>
<proteinExistence type="predicted"/>
<feature type="transmembrane region" description="Helical" evidence="1">
    <location>
        <begin position="314"/>
        <end position="334"/>
    </location>
</feature>
<evidence type="ECO:0008006" key="4">
    <source>
        <dbReference type="Google" id="ProtNLM"/>
    </source>
</evidence>
<feature type="transmembrane region" description="Helical" evidence="1">
    <location>
        <begin position="442"/>
        <end position="462"/>
    </location>
</feature>
<dbReference type="EMBL" id="MDYQ01000012">
    <property type="protein sequence ID" value="PRP88261.1"/>
    <property type="molecule type" value="Genomic_DNA"/>
</dbReference>
<feature type="transmembrane region" description="Helical" evidence="1">
    <location>
        <begin position="258"/>
        <end position="281"/>
    </location>
</feature>
<gene>
    <name evidence="2" type="ORF">PROFUN_03370</name>
</gene>
<evidence type="ECO:0000313" key="3">
    <source>
        <dbReference type="Proteomes" id="UP000241769"/>
    </source>
</evidence>
<accession>A0A2P6NWC9</accession>
<organism evidence="2 3">
    <name type="scientific">Planoprotostelium fungivorum</name>
    <dbReference type="NCBI Taxonomy" id="1890364"/>
    <lineage>
        <taxon>Eukaryota</taxon>
        <taxon>Amoebozoa</taxon>
        <taxon>Evosea</taxon>
        <taxon>Variosea</taxon>
        <taxon>Cavosteliida</taxon>
        <taxon>Cavosteliaceae</taxon>
        <taxon>Planoprotostelium</taxon>
    </lineage>
</organism>
<sequence>MRFAASFYGPNCGSDMQPEVHSTFSAGSWLLTLIGGVRMRDGFGLPQLLAINFLWIMPGLLGLTMVLTVANTSVDHWVYQIALGGTQGLMSLAIQLNASRVRQKNKDRVGDAESVIEYQGGFWNYLTPRPLWAQCTSSLLSGGLIGLSIGFLSLDNITSTGQFGTYVLCALGWVTFVMDEFSRVIFTAIIPFIFAFQGLSSQILAGNLAAHIVFVCTPLMWAFGFIPQITRFSLWTASQALYLLLAGPKVSNQKRLSLVLAFSVICLYLFADVYVAVGFAAGTGYFLSRDVYAPDEEKRVSLLNVLKLQVSKRMIFDGAFGGAVGAISASLAYAGQKSHYDVGGSLTTVSITTGVWLLMRICSTLQRTRYLRTLYNPLVSRNQRGEYTHKLSLGIFGVIHYWTWNIAPLIAIVHVSVFGLDVLSNQTNWGFQSLLIARNYRYIWQGGPDAILMVSAAGWWILYGPSESSGLDYQVSLFVANIIYDRYFLLKDNLVFYVSSVASLVVSFMN</sequence>
<feature type="transmembrane region" description="Helical" evidence="1">
    <location>
        <begin position="49"/>
        <end position="71"/>
    </location>
</feature>
<feature type="transmembrane region" description="Helical" evidence="1">
    <location>
        <begin position="229"/>
        <end position="246"/>
    </location>
</feature>
<evidence type="ECO:0000256" key="1">
    <source>
        <dbReference type="SAM" id="Phobius"/>
    </source>
</evidence>
<feature type="transmembrane region" description="Helical" evidence="1">
    <location>
        <begin position="346"/>
        <end position="366"/>
    </location>
</feature>
<keyword evidence="3" id="KW-1185">Reference proteome</keyword>
<keyword evidence="1" id="KW-0472">Membrane</keyword>
<protein>
    <recommendedName>
        <fullName evidence="4">Transmembrane protein</fullName>
    </recommendedName>
</protein>
<feature type="transmembrane region" description="Helical" evidence="1">
    <location>
        <begin position="77"/>
        <end position="98"/>
    </location>
</feature>
<feature type="transmembrane region" description="Helical" evidence="1">
    <location>
        <begin position="131"/>
        <end position="151"/>
    </location>
</feature>
<dbReference type="InParanoid" id="A0A2P6NWC9"/>
<feature type="transmembrane region" description="Helical" evidence="1">
    <location>
        <begin position="163"/>
        <end position="196"/>
    </location>
</feature>
<feature type="transmembrane region" description="Helical" evidence="1">
    <location>
        <begin position="401"/>
        <end position="422"/>
    </location>
</feature>
<reference evidence="2 3" key="1">
    <citation type="journal article" date="2018" name="Genome Biol. Evol.">
        <title>Multiple Roots of Fruiting Body Formation in Amoebozoa.</title>
        <authorList>
            <person name="Hillmann F."/>
            <person name="Forbes G."/>
            <person name="Novohradska S."/>
            <person name="Ferling I."/>
            <person name="Riege K."/>
            <person name="Groth M."/>
            <person name="Westermann M."/>
            <person name="Marz M."/>
            <person name="Spaller T."/>
            <person name="Winckler T."/>
            <person name="Schaap P."/>
            <person name="Glockner G."/>
        </authorList>
    </citation>
    <scope>NUCLEOTIDE SEQUENCE [LARGE SCALE GENOMIC DNA]</scope>
    <source>
        <strain evidence="2 3">Jena</strain>
    </source>
</reference>
<keyword evidence="1" id="KW-0812">Transmembrane</keyword>
<dbReference type="AlphaFoldDB" id="A0A2P6NWC9"/>
<comment type="caution">
    <text evidence="2">The sequence shown here is derived from an EMBL/GenBank/DDBJ whole genome shotgun (WGS) entry which is preliminary data.</text>
</comment>
<keyword evidence="1" id="KW-1133">Transmembrane helix</keyword>
<dbReference type="Proteomes" id="UP000241769">
    <property type="component" value="Unassembled WGS sequence"/>
</dbReference>